<sequence>SPSLSSVSSANSDNSTNELIKSLSSNKLSDGKEEEVPEDKTLPLPKPNAQAKKPIRFTVRKVSHEPPSIKLQSRRQRRQQEQKQSKTRVVDPTGEEATREREKLNRAQHKYDSYENRIRKIDKEIEFLTKLLPPYNVEIDYATRTKITKAVEKLRMKQDEIEKKKYSLGITISRLWRGHEGTDIWVRSFSQ</sequence>
<proteinExistence type="predicted"/>
<dbReference type="OMA" id="HDENDIW"/>
<evidence type="ECO:0000256" key="1">
    <source>
        <dbReference type="SAM" id="MobiDB-lite"/>
    </source>
</evidence>
<name>A3LQ45_PICST</name>
<dbReference type="AlphaFoldDB" id="A3LQ45"/>
<dbReference type="OrthoDB" id="3993315at2759"/>
<feature type="compositionally biased region" description="Low complexity" evidence="1">
    <location>
        <begin position="1"/>
        <end position="17"/>
    </location>
</feature>
<feature type="non-terminal residue" evidence="2">
    <location>
        <position position="1"/>
    </location>
</feature>
<accession>A3LQ45</accession>
<evidence type="ECO:0000313" key="2">
    <source>
        <dbReference type="EMBL" id="ABN64611.2"/>
    </source>
</evidence>
<keyword evidence="3" id="KW-1185">Reference proteome</keyword>
<dbReference type="InParanoid" id="A3LQ45"/>
<feature type="region of interest" description="Disordered" evidence="1">
    <location>
        <begin position="1"/>
        <end position="103"/>
    </location>
</feature>
<dbReference type="eggNOG" id="ENOG502S1ET">
    <property type="taxonomic scope" value="Eukaryota"/>
</dbReference>
<feature type="compositionally biased region" description="Polar residues" evidence="1">
    <location>
        <begin position="18"/>
        <end position="28"/>
    </location>
</feature>
<dbReference type="Proteomes" id="UP000002258">
    <property type="component" value="Chromosome 2"/>
</dbReference>
<protein>
    <submittedName>
        <fullName evidence="2">Uncharacterized protein</fullName>
    </submittedName>
</protein>
<gene>
    <name evidence="2" type="ORF">PICST_56221</name>
</gene>
<dbReference type="RefSeq" id="XP_001382640.2">
    <property type="nucleotide sequence ID" value="XM_001382603.1"/>
</dbReference>
<reference evidence="2 3" key="1">
    <citation type="journal article" date="2007" name="Nat. Biotechnol.">
        <title>Genome sequence of the lignocellulose-bioconverting and xylose-fermenting yeast Pichia stipitis.</title>
        <authorList>
            <person name="Jeffries T.W."/>
            <person name="Grigoriev I.V."/>
            <person name="Grimwood J."/>
            <person name="Laplaza J.M."/>
            <person name="Aerts A."/>
            <person name="Salamov A."/>
            <person name="Schmutz J."/>
            <person name="Lindquist E."/>
            <person name="Dehal P."/>
            <person name="Shapiro H."/>
            <person name="Jin Y.S."/>
            <person name="Passoth V."/>
            <person name="Richardson P.M."/>
        </authorList>
    </citation>
    <scope>NUCLEOTIDE SEQUENCE [LARGE SCALE GENOMIC DNA]</scope>
    <source>
        <strain evidence="3">ATCC 58785 / CBS 6054 / NBRC 10063 / NRRL Y-11545</strain>
    </source>
</reference>
<organism evidence="2 3">
    <name type="scientific">Scheffersomyces stipitis (strain ATCC 58785 / CBS 6054 / NBRC 10063 / NRRL Y-11545)</name>
    <name type="common">Yeast</name>
    <name type="synonym">Pichia stipitis</name>
    <dbReference type="NCBI Taxonomy" id="322104"/>
    <lineage>
        <taxon>Eukaryota</taxon>
        <taxon>Fungi</taxon>
        <taxon>Dikarya</taxon>
        <taxon>Ascomycota</taxon>
        <taxon>Saccharomycotina</taxon>
        <taxon>Pichiomycetes</taxon>
        <taxon>Debaryomycetaceae</taxon>
        <taxon>Scheffersomyces</taxon>
    </lineage>
</organism>
<dbReference type="HOGENOM" id="CLU_059406_1_0_1"/>
<evidence type="ECO:0000313" key="3">
    <source>
        <dbReference type="Proteomes" id="UP000002258"/>
    </source>
</evidence>
<dbReference type="KEGG" id="pic:PICST_56221"/>
<dbReference type="EMBL" id="CP000496">
    <property type="protein sequence ID" value="ABN64611.2"/>
    <property type="molecule type" value="Genomic_DNA"/>
</dbReference>
<dbReference type="GeneID" id="4836666"/>
<dbReference type="STRING" id="322104.A3LQ45"/>